<evidence type="ECO:0000313" key="1">
    <source>
        <dbReference type="EMBL" id="OLQ78847.1"/>
    </source>
</evidence>
<sequence>MQGCHANFYLDRISLGIIQDLALMAHPAFPWPDFLFQFNKINSKTQNHIPTELQCIKAEMIEFKKTATVCANAQK</sequence>
<proteinExistence type="predicted"/>
<protein>
    <submittedName>
        <fullName evidence="1">Uncharacterized protein</fullName>
    </submittedName>
</protein>
<name>A0A1Q9GUK9_9GAMM</name>
<keyword evidence="2" id="KW-1185">Reference proteome</keyword>
<comment type="caution">
    <text evidence="1">The sequence shown here is derived from an EMBL/GenBank/DDBJ whole genome shotgun (WGS) entry which is preliminary data.</text>
</comment>
<organism evidence="1 2">
    <name type="scientific">Photobacterium proteolyticum</name>
    <dbReference type="NCBI Taxonomy" id="1903952"/>
    <lineage>
        <taxon>Bacteria</taxon>
        <taxon>Pseudomonadati</taxon>
        <taxon>Pseudomonadota</taxon>
        <taxon>Gammaproteobacteria</taxon>
        <taxon>Vibrionales</taxon>
        <taxon>Vibrionaceae</taxon>
        <taxon>Photobacterium</taxon>
    </lineage>
</organism>
<dbReference type="AlphaFoldDB" id="A0A1Q9GUK9"/>
<reference evidence="1 2" key="1">
    <citation type="submission" date="2016-09" db="EMBL/GenBank/DDBJ databases">
        <title>Photobacterium proteolyticum sp. nov. a protease producing bacterium isolated from ocean sediments of Laizhou Bay.</title>
        <authorList>
            <person name="Li Y."/>
        </authorList>
    </citation>
    <scope>NUCLEOTIDE SEQUENCE [LARGE SCALE GENOMIC DNA]</scope>
    <source>
        <strain evidence="1 2">13-12</strain>
    </source>
</reference>
<accession>A0A1Q9GUK9</accession>
<dbReference type="Proteomes" id="UP000186905">
    <property type="component" value="Unassembled WGS sequence"/>
</dbReference>
<evidence type="ECO:0000313" key="2">
    <source>
        <dbReference type="Proteomes" id="UP000186905"/>
    </source>
</evidence>
<gene>
    <name evidence="1" type="ORF">BIT28_26375</name>
</gene>
<dbReference type="EMBL" id="MJIL01000053">
    <property type="protein sequence ID" value="OLQ78847.1"/>
    <property type="molecule type" value="Genomic_DNA"/>
</dbReference>
<dbReference type="STRING" id="1903952.BIT28_26375"/>